<evidence type="ECO:0000256" key="1">
    <source>
        <dbReference type="SAM" id="Phobius"/>
    </source>
</evidence>
<reference evidence="2" key="1">
    <citation type="journal article" date="2023" name="G3 (Bethesda)">
        <title>A reference genome for the long-term kleptoplast-retaining sea slug Elysia crispata morphotype clarki.</title>
        <authorList>
            <person name="Eastman K.E."/>
            <person name="Pendleton A.L."/>
            <person name="Shaikh M.A."/>
            <person name="Suttiyut T."/>
            <person name="Ogas R."/>
            <person name="Tomko P."/>
            <person name="Gavelis G."/>
            <person name="Widhalm J.R."/>
            <person name="Wisecaver J.H."/>
        </authorList>
    </citation>
    <scope>NUCLEOTIDE SEQUENCE</scope>
    <source>
        <strain evidence="2">ECLA1</strain>
    </source>
</reference>
<dbReference type="AlphaFoldDB" id="A0AAE1CKC5"/>
<keyword evidence="3" id="KW-1185">Reference proteome</keyword>
<name>A0AAE1CKC5_9GAST</name>
<protein>
    <submittedName>
        <fullName evidence="2">Uncharacterized protein</fullName>
    </submittedName>
</protein>
<feature type="transmembrane region" description="Helical" evidence="1">
    <location>
        <begin position="20"/>
        <end position="39"/>
    </location>
</feature>
<keyword evidence="1" id="KW-1133">Transmembrane helix</keyword>
<dbReference type="Proteomes" id="UP001283361">
    <property type="component" value="Unassembled WGS sequence"/>
</dbReference>
<dbReference type="EMBL" id="JAWDGP010007808">
    <property type="protein sequence ID" value="KAK3704105.1"/>
    <property type="molecule type" value="Genomic_DNA"/>
</dbReference>
<keyword evidence="1" id="KW-0472">Membrane</keyword>
<evidence type="ECO:0000313" key="3">
    <source>
        <dbReference type="Proteomes" id="UP001283361"/>
    </source>
</evidence>
<evidence type="ECO:0000313" key="2">
    <source>
        <dbReference type="EMBL" id="KAK3704105.1"/>
    </source>
</evidence>
<proteinExistence type="predicted"/>
<accession>A0AAE1CKC5</accession>
<keyword evidence="1" id="KW-0812">Transmembrane</keyword>
<sequence length="115" mass="12404">MFDADGGGDEFLDTAVGDAALLSFALLILRLVVVSAVWMSGLPRLDSQDVVQFERFLMSRSSVPVQRLLLLPQLDSLLSATACDGSSSFGAIGFWGLPQRDWDGDLPISPKGEFL</sequence>
<comment type="caution">
    <text evidence="2">The sequence shown here is derived from an EMBL/GenBank/DDBJ whole genome shotgun (WGS) entry which is preliminary data.</text>
</comment>
<organism evidence="2 3">
    <name type="scientific">Elysia crispata</name>
    <name type="common">lettuce slug</name>
    <dbReference type="NCBI Taxonomy" id="231223"/>
    <lineage>
        <taxon>Eukaryota</taxon>
        <taxon>Metazoa</taxon>
        <taxon>Spiralia</taxon>
        <taxon>Lophotrochozoa</taxon>
        <taxon>Mollusca</taxon>
        <taxon>Gastropoda</taxon>
        <taxon>Heterobranchia</taxon>
        <taxon>Euthyneura</taxon>
        <taxon>Panpulmonata</taxon>
        <taxon>Sacoglossa</taxon>
        <taxon>Placobranchoidea</taxon>
        <taxon>Plakobranchidae</taxon>
        <taxon>Elysia</taxon>
    </lineage>
</organism>
<gene>
    <name evidence="2" type="ORF">RRG08_017269</name>
</gene>